<sequence>MPLLRQTHCPSTSTQPMRAKSSSERHINARLHSTHPAQNYYYVNKREIPALRDTASRL</sequence>
<accession>A0ACC3ZAW2</accession>
<keyword evidence="2" id="KW-1185">Reference proteome</keyword>
<gene>
    <name evidence="1" type="ORF">CTRU02_204025</name>
</gene>
<dbReference type="Proteomes" id="UP000805649">
    <property type="component" value="Unassembled WGS sequence"/>
</dbReference>
<evidence type="ECO:0000313" key="2">
    <source>
        <dbReference type="Proteomes" id="UP000805649"/>
    </source>
</evidence>
<proteinExistence type="predicted"/>
<protein>
    <submittedName>
        <fullName evidence="1">Uncharacterized protein</fullName>
    </submittedName>
</protein>
<dbReference type="EMBL" id="VUJX02000002">
    <property type="protein sequence ID" value="KAL0941262.1"/>
    <property type="molecule type" value="Genomic_DNA"/>
</dbReference>
<reference evidence="1 2" key="1">
    <citation type="journal article" date="2020" name="Phytopathology">
        <title>Genome Sequence Resources of Colletotrichum truncatum, C. plurivorum, C. musicola, and C. sojae: Four Species Pathogenic to Soybean (Glycine max).</title>
        <authorList>
            <person name="Rogerio F."/>
            <person name="Boufleur T.R."/>
            <person name="Ciampi-Guillardi M."/>
            <person name="Sukno S.A."/>
            <person name="Thon M.R."/>
            <person name="Massola Junior N.S."/>
            <person name="Baroncelli R."/>
        </authorList>
    </citation>
    <scope>NUCLEOTIDE SEQUENCE [LARGE SCALE GENOMIC DNA]</scope>
    <source>
        <strain evidence="1 2">CMES1059</strain>
    </source>
</reference>
<comment type="caution">
    <text evidence="1">The sequence shown here is derived from an EMBL/GenBank/DDBJ whole genome shotgun (WGS) entry which is preliminary data.</text>
</comment>
<name>A0ACC3ZAW2_COLTU</name>
<evidence type="ECO:0000313" key="1">
    <source>
        <dbReference type="EMBL" id="KAL0941262.1"/>
    </source>
</evidence>
<organism evidence="1 2">
    <name type="scientific">Colletotrichum truncatum</name>
    <name type="common">Anthracnose fungus</name>
    <name type="synonym">Colletotrichum capsici</name>
    <dbReference type="NCBI Taxonomy" id="5467"/>
    <lineage>
        <taxon>Eukaryota</taxon>
        <taxon>Fungi</taxon>
        <taxon>Dikarya</taxon>
        <taxon>Ascomycota</taxon>
        <taxon>Pezizomycotina</taxon>
        <taxon>Sordariomycetes</taxon>
        <taxon>Hypocreomycetidae</taxon>
        <taxon>Glomerellales</taxon>
        <taxon>Glomerellaceae</taxon>
        <taxon>Colletotrichum</taxon>
        <taxon>Colletotrichum truncatum species complex</taxon>
    </lineage>
</organism>